<dbReference type="PANTHER" id="PTHR43429">
    <property type="entry name" value="PYRIDINE NUCLEOTIDE-DISULFIDE OXIDOREDUCTASE DOMAIN-CONTAINING"/>
    <property type="match status" value="1"/>
</dbReference>
<evidence type="ECO:0000256" key="4">
    <source>
        <dbReference type="ARBA" id="ARBA00022827"/>
    </source>
</evidence>
<comment type="caution">
    <text evidence="6">The sequence shown here is derived from an EMBL/GenBank/DDBJ whole genome shotgun (WGS) entry which is preliminary data.</text>
</comment>
<gene>
    <name evidence="6" type="ORF">ACFQU0_20800</name>
</gene>
<dbReference type="PRINTS" id="PR00411">
    <property type="entry name" value="PNDRDTASEI"/>
</dbReference>
<dbReference type="InterPro" id="IPR023753">
    <property type="entry name" value="FAD/NAD-binding_dom"/>
</dbReference>
<protein>
    <submittedName>
        <fullName evidence="6">NAD(P)/FAD-dependent oxidoreductase</fullName>
    </submittedName>
</protein>
<evidence type="ECO:0000313" key="6">
    <source>
        <dbReference type="EMBL" id="MFC7462864.1"/>
    </source>
</evidence>
<keyword evidence="4" id="KW-0274">FAD</keyword>
<dbReference type="PANTHER" id="PTHR43429:SF3">
    <property type="entry name" value="NITRITE REDUCTASE [NAD(P)H]"/>
    <property type="match status" value="1"/>
</dbReference>
<name>A0ABW2SHW9_9BURK</name>
<feature type="domain" description="FAD/NAD(P)-binding" evidence="5">
    <location>
        <begin position="3"/>
        <end position="289"/>
    </location>
</feature>
<dbReference type="EMBL" id="JBHTBZ010000088">
    <property type="protein sequence ID" value="MFC7462864.1"/>
    <property type="molecule type" value="Genomic_DNA"/>
</dbReference>
<keyword evidence="3" id="KW-0285">Flavoprotein</keyword>
<evidence type="ECO:0000259" key="5">
    <source>
        <dbReference type="Pfam" id="PF07992"/>
    </source>
</evidence>
<comment type="similarity">
    <text evidence="2">Belongs to the FAD-dependent oxidoreductase family.</text>
</comment>
<dbReference type="InterPro" id="IPR050260">
    <property type="entry name" value="FAD-bd_OxRdtase"/>
</dbReference>
<evidence type="ECO:0000256" key="2">
    <source>
        <dbReference type="ARBA" id="ARBA00006442"/>
    </source>
</evidence>
<dbReference type="RefSeq" id="WP_382204018.1">
    <property type="nucleotide sequence ID" value="NZ_JBHTBZ010000088.1"/>
</dbReference>
<dbReference type="Pfam" id="PF07992">
    <property type="entry name" value="Pyr_redox_2"/>
    <property type="match status" value="1"/>
</dbReference>
<dbReference type="Proteomes" id="UP001596457">
    <property type="component" value="Unassembled WGS sequence"/>
</dbReference>
<evidence type="ECO:0000256" key="3">
    <source>
        <dbReference type="ARBA" id="ARBA00022630"/>
    </source>
</evidence>
<comment type="cofactor">
    <cofactor evidence="1">
        <name>FAD</name>
        <dbReference type="ChEBI" id="CHEBI:57692"/>
    </cofactor>
</comment>
<keyword evidence="7" id="KW-1185">Reference proteome</keyword>
<dbReference type="SUPFAM" id="SSF51905">
    <property type="entry name" value="FAD/NAD(P)-binding domain"/>
    <property type="match status" value="1"/>
</dbReference>
<reference evidence="7" key="1">
    <citation type="journal article" date="2019" name="Int. J. Syst. Evol. Microbiol.">
        <title>The Global Catalogue of Microorganisms (GCM) 10K type strain sequencing project: providing services to taxonomists for standard genome sequencing and annotation.</title>
        <authorList>
            <consortium name="The Broad Institute Genomics Platform"/>
            <consortium name="The Broad Institute Genome Sequencing Center for Infectious Disease"/>
            <person name="Wu L."/>
            <person name="Ma J."/>
        </authorList>
    </citation>
    <scope>NUCLEOTIDE SEQUENCE [LARGE SCALE GENOMIC DNA]</scope>
    <source>
        <strain evidence="7">CCUG 53903</strain>
    </source>
</reference>
<accession>A0ABW2SHW9</accession>
<sequence>MTHHVILGAGPAGVIAAETLRKHAPADTITLVGDEPEPPYSRMAIPYLLIGNIDEPGTYLRKTADHFERLRITQVRAKATAVDSAKRTVTLDNGQTLGFDKLLIATGSHPVRPPIPGMDSAGVHPCWTLDDARAIARLAQPGARVLQMGAGFIGCIIMEALKQRGVQLSVVEMGDRMVPRMMGPTAGGMIRDWCETQGVQVFTGTKVEAIQAGTPLKVQLSGGRTVEADLVISATGVRPAIGYLKDSGITCLLGVLTDEHLQTNVPGVYAAGDCAEAFDKVSGKTIVSAIQPNAAEQARVAALNMVGQKAELKGVTQINVLDTLGLISTSFGNWEGVPGGQHVELTDAAAGRHLSLQFKGDILVGCNSVGWTDHVGVMRGLVEGQVHLGDWKDKLLADPTRLMDAYLGAAQAQGHWSGAEDTRRRA</sequence>
<evidence type="ECO:0000256" key="1">
    <source>
        <dbReference type="ARBA" id="ARBA00001974"/>
    </source>
</evidence>
<evidence type="ECO:0000313" key="7">
    <source>
        <dbReference type="Proteomes" id="UP001596457"/>
    </source>
</evidence>
<dbReference type="InterPro" id="IPR036188">
    <property type="entry name" value="FAD/NAD-bd_sf"/>
</dbReference>
<organism evidence="6 7">
    <name type="scientific">Hydrogenophaga defluvii</name>
    <dbReference type="NCBI Taxonomy" id="249410"/>
    <lineage>
        <taxon>Bacteria</taxon>
        <taxon>Pseudomonadati</taxon>
        <taxon>Pseudomonadota</taxon>
        <taxon>Betaproteobacteria</taxon>
        <taxon>Burkholderiales</taxon>
        <taxon>Comamonadaceae</taxon>
        <taxon>Hydrogenophaga</taxon>
    </lineage>
</organism>
<proteinExistence type="inferred from homology"/>
<dbReference type="Gene3D" id="3.50.50.60">
    <property type="entry name" value="FAD/NAD(P)-binding domain"/>
    <property type="match status" value="2"/>
</dbReference>
<dbReference type="PRINTS" id="PR00368">
    <property type="entry name" value="FADPNR"/>
</dbReference>